<dbReference type="Gene3D" id="3.20.20.100">
    <property type="entry name" value="NADP-dependent oxidoreductase domain"/>
    <property type="match status" value="1"/>
</dbReference>
<dbReference type="InterPro" id="IPR036812">
    <property type="entry name" value="NAD(P)_OxRdtase_dom_sf"/>
</dbReference>
<evidence type="ECO:0000256" key="4">
    <source>
        <dbReference type="ARBA" id="ARBA00023002"/>
    </source>
</evidence>
<keyword evidence="4 10" id="KW-0560">Oxidoreductase</keyword>
<keyword evidence="3" id="KW-0521">NADP</keyword>
<feature type="site" description="Lowers pKa of active site Tyr" evidence="8">
    <location>
        <position position="76"/>
    </location>
</feature>
<dbReference type="eggNOG" id="COG0656">
    <property type="taxonomic scope" value="Bacteria"/>
</dbReference>
<dbReference type="NCBIfam" id="NF008598">
    <property type="entry name" value="PRK11565.1"/>
    <property type="match status" value="1"/>
</dbReference>
<dbReference type="EC" id="1.1.1.-" evidence="10"/>
<dbReference type="PRINTS" id="PR00069">
    <property type="entry name" value="ALDKETRDTASE"/>
</dbReference>
<evidence type="ECO:0000256" key="8">
    <source>
        <dbReference type="PIRSR" id="PIRSR000097-3"/>
    </source>
</evidence>
<evidence type="ECO:0000256" key="3">
    <source>
        <dbReference type="ARBA" id="ARBA00022857"/>
    </source>
</evidence>
<dbReference type="GO" id="GO:0050580">
    <property type="term" value="F:2,5-didehydrogluconate reductase activity"/>
    <property type="evidence" value="ECO:0007669"/>
    <property type="project" value="UniProtKB-EC"/>
</dbReference>
<evidence type="ECO:0000256" key="1">
    <source>
        <dbReference type="ARBA" id="ARBA00007905"/>
    </source>
</evidence>
<feature type="domain" description="NADP-dependent oxidoreductase" evidence="9">
    <location>
        <begin position="18"/>
        <end position="192"/>
    </location>
</feature>
<feature type="active site" description="Proton donor" evidence="6">
    <location>
        <position position="51"/>
    </location>
</feature>
<dbReference type="PROSITE" id="PS00062">
    <property type="entry name" value="ALDOKETO_REDUCTASE_2"/>
    <property type="match status" value="1"/>
</dbReference>
<dbReference type="EC" id="1.1.1.274" evidence="10"/>
<dbReference type="InterPro" id="IPR023210">
    <property type="entry name" value="NADP_OxRdtase_dom"/>
</dbReference>
<dbReference type="Proteomes" id="UP000028640">
    <property type="component" value="Unassembled WGS sequence"/>
</dbReference>
<evidence type="ECO:0000259" key="9">
    <source>
        <dbReference type="Pfam" id="PF00248"/>
    </source>
</evidence>
<proteinExistence type="inferred from homology"/>
<dbReference type="STRING" id="910964.GEAM_3179"/>
<dbReference type="InterPro" id="IPR020471">
    <property type="entry name" value="AKR"/>
</dbReference>
<evidence type="ECO:0000256" key="2">
    <source>
        <dbReference type="ARBA" id="ARBA00011245"/>
    </source>
</evidence>
<dbReference type="GO" id="GO:1990002">
    <property type="term" value="F:methylglyoxal reductase (NADPH) (acetol producing) activity"/>
    <property type="evidence" value="ECO:0007669"/>
    <property type="project" value="RHEA"/>
</dbReference>
<dbReference type="RefSeq" id="WP_034793295.1">
    <property type="nucleotide sequence ID" value="NZ_JMPJ01000065.1"/>
</dbReference>
<dbReference type="AlphaFoldDB" id="A0A085G6M6"/>
<evidence type="ECO:0000313" key="10">
    <source>
        <dbReference type="EMBL" id="KFC79371.1"/>
    </source>
</evidence>
<dbReference type="SUPFAM" id="SSF51430">
    <property type="entry name" value="NAD(P)-linked oxidoreductase"/>
    <property type="match status" value="1"/>
</dbReference>
<comment type="catalytic activity">
    <reaction evidence="5">
        <text>hydroxyacetone + NADP(+) = methylglyoxal + NADPH + H(+)</text>
        <dbReference type="Rhea" id="RHEA:27986"/>
        <dbReference type="ChEBI" id="CHEBI:15378"/>
        <dbReference type="ChEBI" id="CHEBI:17158"/>
        <dbReference type="ChEBI" id="CHEBI:27957"/>
        <dbReference type="ChEBI" id="CHEBI:57783"/>
        <dbReference type="ChEBI" id="CHEBI:58349"/>
    </reaction>
</comment>
<organism evidence="10 11">
    <name type="scientific">Ewingella americana (strain ATCC 33852 / DSM 4580 / CCUG 14506 / JCM 5911 / LMG 7869 / NCTC 12157 / CDC 1468-78)</name>
    <dbReference type="NCBI Taxonomy" id="910964"/>
    <lineage>
        <taxon>Bacteria</taxon>
        <taxon>Pseudomonadati</taxon>
        <taxon>Pseudomonadota</taxon>
        <taxon>Gammaproteobacteria</taxon>
        <taxon>Enterobacterales</taxon>
        <taxon>Yersiniaceae</taxon>
        <taxon>Ewingella</taxon>
    </lineage>
</organism>
<keyword evidence="11" id="KW-1185">Reference proteome</keyword>
<dbReference type="EMBL" id="JMPJ01000065">
    <property type="protein sequence ID" value="KFC79371.1"/>
    <property type="molecule type" value="Genomic_DNA"/>
</dbReference>
<comment type="caution">
    <text evidence="10">The sequence shown here is derived from an EMBL/GenBank/DDBJ whole genome shotgun (WGS) entry which is preliminary data.</text>
</comment>
<dbReference type="OrthoDB" id="9804790at2"/>
<gene>
    <name evidence="10" type="ORF">GEAM_3179</name>
</gene>
<comment type="similarity">
    <text evidence="1">Belongs to the aldo/keto reductase family.</text>
</comment>
<evidence type="ECO:0000256" key="7">
    <source>
        <dbReference type="PIRSR" id="PIRSR000097-2"/>
    </source>
</evidence>
<reference evidence="10 11" key="1">
    <citation type="submission" date="2014-05" db="EMBL/GenBank/DDBJ databases">
        <title>ATOL: Assembling a taxonomically balanced genome-scale reconstruction of the evolutionary history of the Enterobacteriaceae.</title>
        <authorList>
            <person name="Plunkett G.III."/>
            <person name="Neeno-Eckwall E.C."/>
            <person name="Glasner J.D."/>
            <person name="Perna N.T."/>
        </authorList>
    </citation>
    <scope>NUCLEOTIDE SEQUENCE [LARGE SCALE GENOMIC DNA]</scope>
    <source>
        <strain evidence="10 11">ATCC 33852</strain>
    </source>
</reference>
<evidence type="ECO:0000256" key="6">
    <source>
        <dbReference type="PIRSR" id="PIRSR000097-1"/>
    </source>
</evidence>
<evidence type="ECO:0000256" key="5">
    <source>
        <dbReference type="ARBA" id="ARBA00049445"/>
    </source>
</evidence>
<dbReference type="PANTHER" id="PTHR43827">
    <property type="entry name" value="2,5-DIKETO-D-GLUCONIC ACID REDUCTASE"/>
    <property type="match status" value="1"/>
</dbReference>
<feature type="binding site" evidence="7">
    <location>
        <position position="107"/>
    </location>
    <ligand>
        <name>substrate</name>
    </ligand>
</feature>
<dbReference type="GeneID" id="78381490"/>
<dbReference type="Pfam" id="PF00248">
    <property type="entry name" value="Aldo_ket_red"/>
    <property type="match status" value="2"/>
</dbReference>
<comment type="subunit">
    <text evidence="2">Monomer.</text>
</comment>
<dbReference type="PROSITE" id="PS00063">
    <property type="entry name" value="ALDOKETO_REDUCTASE_3"/>
    <property type="match status" value="1"/>
</dbReference>
<dbReference type="FunFam" id="3.20.20.100:FF:000002">
    <property type="entry name" value="2,5-diketo-D-gluconic acid reductase A"/>
    <property type="match status" value="1"/>
</dbReference>
<dbReference type="PANTHER" id="PTHR43827:SF3">
    <property type="entry name" value="NADP-DEPENDENT OXIDOREDUCTASE DOMAIN-CONTAINING PROTEIN"/>
    <property type="match status" value="1"/>
</dbReference>
<dbReference type="InterPro" id="IPR018170">
    <property type="entry name" value="Aldo/ket_reductase_CS"/>
</dbReference>
<evidence type="ECO:0000313" key="11">
    <source>
        <dbReference type="Proteomes" id="UP000028640"/>
    </source>
</evidence>
<feature type="domain" description="NADP-dependent oxidoreductase" evidence="9">
    <location>
        <begin position="202"/>
        <end position="260"/>
    </location>
</feature>
<accession>A0A085G6M6</accession>
<protein>
    <submittedName>
        <fullName evidence="10">Aldo-keto reductase</fullName>
        <ecNumber evidence="10">1.1.1.-</ecNumber>
        <ecNumber evidence="10">1.1.1.274</ecNumber>
    </submittedName>
</protein>
<dbReference type="PIRSF" id="PIRSF000097">
    <property type="entry name" value="AKR"/>
    <property type="match status" value="1"/>
</dbReference>
<dbReference type="PROSITE" id="PS00798">
    <property type="entry name" value="ALDOKETO_REDUCTASE_1"/>
    <property type="match status" value="1"/>
</dbReference>
<sequence>MATQPNIKLHDGNKMPQLGLGVWKASNEEASNAVTTAINTGYRHIDTAAIYKNEEGVGEALSGIKVPREELFITTKLWNDDQLHAEKALEESLKKLRLDYVDLYLIHWPKPDEGNYVEAWKQILKLKEQGLAKSVGVCNFNIPHLQKLKDETGIFPVVNQIELHPMLQQRQLHAWNATHNIATESWSPLAQGGEGVFDQALIQKLAEKYEKTPAQVVIRWHLDNGLIVIPKSVTPKRIHENFDVFDFKLEREELAEIAKLDLNKRLGPDPDTM</sequence>
<name>A0A085G6M6_EWIA3</name>